<reference evidence="1 2" key="1">
    <citation type="submission" date="2020-04" db="EMBL/GenBank/DDBJ databases">
        <authorList>
            <person name="De Canck E."/>
        </authorList>
    </citation>
    <scope>NUCLEOTIDE SEQUENCE [LARGE SCALE GENOMIC DNA]</scope>
    <source>
        <strain evidence="1 2">LMG 6000</strain>
    </source>
</reference>
<dbReference type="InterPro" id="IPR010323">
    <property type="entry name" value="DUF924"/>
</dbReference>
<dbReference type="AlphaFoldDB" id="A0A6S7FM42"/>
<name>A0A6S7FM42_9BURK</name>
<dbReference type="Gene3D" id="1.25.40.10">
    <property type="entry name" value="Tetratricopeptide repeat domain"/>
    <property type="match status" value="1"/>
</dbReference>
<protein>
    <recommendedName>
        <fullName evidence="3">DUF924 domain-containing protein</fullName>
    </recommendedName>
</protein>
<organism evidence="1 2">
    <name type="scientific">Achromobacter insolitus</name>
    <dbReference type="NCBI Taxonomy" id="217204"/>
    <lineage>
        <taxon>Bacteria</taxon>
        <taxon>Pseudomonadati</taxon>
        <taxon>Pseudomonadota</taxon>
        <taxon>Betaproteobacteria</taxon>
        <taxon>Burkholderiales</taxon>
        <taxon>Alcaligenaceae</taxon>
        <taxon>Achromobacter</taxon>
    </lineage>
</organism>
<evidence type="ECO:0000313" key="1">
    <source>
        <dbReference type="EMBL" id="CAB3938024.1"/>
    </source>
</evidence>
<gene>
    <name evidence="1" type="ORF">LMG6000_05650</name>
</gene>
<sequence length="198" mass="22862">MSGVLGYKRARVHALARARSVAEDAAEVVRFWRAAQADWFSHDPNFDRRFHERFFDLYLSAARCEHDEWAGTSEGALALLVLLDQFPRNAFRGTARMYVTDAHARRIARWALDADLDSRVRPELRLFFYLPFAHSEDLDDQRLSVELNRALGHPWVDHALGHAAIIERFGRFPHRNWLLGRRTTDAEQDFLDQGGFAG</sequence>
<dbReference type="EMBL" id="CADILH010000012">
    <property type="protein sequence ID" value="CAB3938024.1"/>
    <property type="molecule type" value="Genomic_DNA"/>
</dbReference>
<evidence type="ECO:0000313" key="2">
    <source>
        <dbReference type="Proteomes" id="UP000494183"/>
    </source>
</evidence>
<dbReference type="InterPro" id="IPR011990">
    <property type="entry name" value="TPR-like_helical_dom_sf"/>
</dbReference>
<dbReference type="Gene3D" id="1.20.58.320">
    <property type="entry name" value="TPR-like"/>
    <property type="match status" value="1"/>
</dbReference>
<dbReference type="Pfam" id="PF06041">
    <property type="entry name" value="DUF924"/>
    <property type="match status" value="1"/>
</dbReference>
<evidence type="ECO:0008006" key="3">
    <source>
        <dbReference type="Google" id="ProtNLM"/>
    </source>
</evidence>
<dbReference type="Proteomes" id="UP000494183">
    <property type="component" value="Unassembled WGS sequence"/>
</dbReference>
<proteinExistence type="predicted"/>
<keyword evidence="2" id="KW-1185">Reference proteome</keyword>
<dbReference type="SUPFAM" id="SSF48452">
    <property type="entry name" value="TPR-like"/>
    <property type="match status" value="1"/>
</dbReference>
<accession>A0A6S7FM42</accession>